<evidence type="ECO:0000256" key="2">
    <source>
        <dbReference type="ARBA" id="ARBA00022692"/>
    </source>
</evidence>
<feature type="transmembrane region" description="Helical" evidence="7">
    <location>
        <begin position="565"/>
        <end position="584"/>
    </location>
</feature>
<dbReference type="AlphaFoldDB" id="A0A078ARJ0"/>
<protein>
    <submittedName>
        <fullName evidence="9">Anoctamin-like protein</fullName>
    </submittedName>
</protein>
<name>A0A078ARJ0_STYLE</name>
<keyword evidence="4 7" id="KW-0472">Membrane</keyword>
<dbReference type="Pfam" id="PF04547">
    <property type="entry name" value="Anoctamin"/>
    <property type="match status" value="1"/>
</dbReference>
<keyword evidence="10" id="KW-1185">Reference proteome</keyword>
<comment type="subcellular location">
    <subcellularLocation>
        <location evidence="1">Membrane</location>
        <topology evidence="1">Multi-pass membrane protein</topology>
    </subcellularLocation>
</comment>
<feature type="repeat" description="ANK" evidence="5">
    <location>
        <begin position="47"/>
        <end position="90"/>
    </location>
</feature>
<dbReference type="InterPro" id="IPR049452">
    <property type="entry name" value="Anoctamin_TM"/>
</dbReference>
<feature type="transmembrane region" description="Helical" evidence="7">
    <location>
        <begin position="670"/>
        <end position="689"/>
    </location>
</feature>
<evidence type="ECO:0000256" key="4">
    <source>
        <dbReference type="ARBA" id="ARBA00023136"/>
    </source>
</evidence>
<feature type="transmembrane region" description="Helical" evidence="7">
    <location>
        <begin position="520"/>
        <end position="544"/>
    </location>
</feature>
<keyword evidence="5" id="KW-0040">ANK repeat</keyword>
<evidence type="ECO:0000313" key="9">
    <source>
        <dbReference type="EMBL" id="CDW85080.1"/>
    </source>
</evidence>
<evidence type="ECO:0000256" key="7">
    <source>
        <dbReference type="SAM" id="Phobius"/>
    </source>
</evidence>
<dbReference type="SUPFAM" id="SSF48403">
    <property type="entry name" value="Ankyrin repeat"/>
    <property type="match status" value="1"/>
</dbReference>
<dbReference type="InterPro" id="IPR007632">
    <property type="entry name" value="Anoctamin"/>
</dbReference>
<evidence type="ECO:0000256" key="3">
    <source>
        <dbReference type="ARBA" id="ARBA00022989"/>
    </source>
</evidence>
<dbReference type="OrthoDB" id="296386at2759"/>
<accession>A0A078ARJ0</accession>
<dbReference type="OMA" id="CKVYNQM"/>
<evidence type="ECO:0000256" key="5">
    <source>
        <dbReference type="PROSITE-ProRule" id="PRU00023"/>
    </source>
</evidence>
<reference evidence="9 10" key="1">
    <citation type="submission" date="2014-06" db="EMBL/GenBank/DDBJ databases">
        <authorList>
            <person name="Swart Estienne"/>
        </authorList>
    </citation>
    <scope>NUCLEOTIDE SEQUENCE [LARGE SCALE GENOMIC DNA]</scope>
    <source>
        <strain evidence="9 10">130c</strain>
    </source>
</reference>
<dbReference type="Proteomes" id="UP000039865">
    <property type="component" value="Unassembled WGS sequence"/>
</dbReference>
<evidence type="ECO:0000256" key="1">
    <source>
        <dbReference type="ARBA" id="ARBA00004141"/>
    </source>
</evidence>
<feature type="transmembrane region" description="Helical" evidence="7">
    <location>
        <begin position="867"/>
        <end position="892"/>
    </location>
</feature>
<sequence>MEKLAYILYIDMIQQLQAAYFGHDDVLDFLLEKYDKLHLSVDPLDNLGFTPLLYACFRGYDEKEEEASFSRIACVKLLVSKGANVNLKKEYTGLTALHWAAFNEDKSVVVFLLNNKAILQQSTNIHTPLDVAGVCENFGIVETILTLWYQKQRKSPSLGTEQNQNNQSSTEKFLKAGQVAHLDDENKGPNESEIVRLRFDDPNMQLNDESKVVYDILFWASALGMTEIVSYVIRMGYSPFSIAFDEQNALMAAVENGRLETVKLILGLEYQSRNEIALYKAKYHFKDKFGNNPLHLAHKRVHTDVAAFLEQQSQSEQFKNDRNLRGLVPIQMNHRHIAQEQEVDSEPDYIFIVQKARAPLLESQLVDLKIQYKSFTCNYFIFILLAALNPDRDLLVIYFSDDLLDEMAEIYELPVRLLDQNQSVPFKNYAEDVYEQFQARQKQFLMMKIFEQEIDVDYYKKAGVIIDHFPLHDAFKNTIDESWRQYRFALFFGFITGRYKHYMQPLHFIARYYGEKMGFYFAYLLFYTSWLIIPAIPGLALFIYQMIIIGGQIKDKKPIDLDNPFNCLYCLVLAIWSTVFLEVWKRKESEIAHIWNMTGYLGADTEMPDYRSDFVIDDKTKSIKKENLASTYVRRMFGEIPSATLSIGLVVLCFWGFRKLQSDHKGKTEYSVGSSVMNAVIIVVLGTLYRKLATLLVSWENHQYQEEWENSLVSKHFAFQFVNAYIALFAVAFSDQDFNQLAQNLAIILAAKQIGINMLEVIQPWILVKFRMWKLHKALKQNFVGKPDKKADFDVQQMVEEQCILEPQSNVLVTKYAEIIQQFGYIVLFAQAFPLAPLLSIFTNFLEMKGTMNMMAYYQKRSIAQGASGIGNWRGILLSYVAIGVNCAIIYWTSNSLNDILDGRDYDETEKFMIIVIIEHAIIVFKLFLSNVIKDKPEWVVQEERTQQEELDNLFEMLDIKAEQVRKDGGKILEDQIKALKDKQKQSFVKSQIEQQSKNNLGQDAIEMNELMGIDEKYINHKSKKRIGKVTLQELWNINEDGKKDDISRREKKTQILTAGAPISKNVNDDMMSKTNQQLITKKPANNDDEQLLNDVSKSDRSNFTDNWMVLDKPAVREQKGSIVSGGDAHSSNRQSVAGQHSSVVNKVPQQILSQIPIDNEEFRSL</sequence>
<organism evidence="9 10">
    <name type="scientific">Stylonychia lemnae</name>
    <name type="common">Ciliate</name>
    <dbReference type="NCBI Taxonomy" id="5949"/>
    <lineage>
        <taxon>Eukaryota</taxon>
        <taxon>Sar</taxon>
        <taxon>Alveolata</taxon>
        <taxon>Ciliophora</taxon>
        <taxon>Intramacronucleata</taxon>
        <taxon>Spirotrichea</taxon>
        <taxon>Stichotrichia</taxon>
        <taxon>Sporadotrichida</taxon>
        <taxon>Oxytrichidae</taxon>
        <taxon>Stylonychinae</taxon>
        <taxon>Stylonychia</taxon>
    </lineage>
</organism>
<keyword evidence="3 7" id="KW-1133">Transmembrane helix</keyword>
<feature type="transmembrane region" description="Helical" evidence="7">
    <location>
        <begin position="717"/>
        <end position="733"/>
    </location>
</feature>
<dbReference type="GO" id="GO:0005254">
    <property type="term" value="F:chloride channel activity"/>
    <property type="evidence" value="ECO:0007669"/>
    <property type="project" value="TreeGrafter"/>
</dbReference>
<feature type="transmembrane region" description="Helical" evidence="7">
    <location>
        <begin position="823"/>
        <end position="846"/>
    </location>
</feature>
<dbReference type="Pfam" id="PF13637">
    <property type="entry name" value="Ank_4"/>
    <property type="match status" value="1"/>
</dbReference>
<dbReference type="Gene3D" id="1.25.40.20">
    <property type="entry name" value="Ankyrin repeat-containing domain"/>
    <property type="match status" value="2"/>
</dbReference>
<dbReference type="Pfam" id="PF12796">
    <property type="entry name" value="Ank_2"/>
    <property type="match status" value="1"/>
</dbReference>
<evidence type="ECO:0000259" key="8">
    <source>
        <dbReference type="Pfam" id="PF04547"/>
    </source>
</evidence>
<feature type="transmembrane region" description="Helical" evidence="7">
    <location>
        <begin position="640"/>
        <end position="658"/>
    </location>
</feature>
<evidence type="ECO:0000256" key="6">
    <source>
        <dbReference type="SAM" id="MobiDB-lite"/>
    </source>
</evidence>
<dbReference type="EMBL" id="CCKQ01013417">
    <property type="protein sequence ID" value="CDW85080.1"/>
    <property type="molecule type" value="Genomic_DNA"/>
</dbReference>
<dbReference type="InterPro" id="IPR036770">
    <property type="entry name" value="Ankyrin_rpt-contain_sf"/>
</dbReference>
<feature type="region of interest" description="Disordered" evidence="6">
    <location>
        <begin position="1119"/>
        <end position="1150"/>
    </location>
</feature>
<keyword evidence="2 7" id="KW-0812">Transmembrane</keyword>
<evidence type="ECO:0000313" key="10">
    <source>
        <dbReference type="Proteomes" id="UP000039865"/>
    </source>
</evidence>
<dbReference type="SMART" id="SM00248">
    <property type="entry name" value="ANK"/>
    <property type="match status" value="5"/>
</dbReference>
<gene>
    <name evidence="9" type="primary">Contig828.g902</name>
    <name evidence="9" type="ORF">STYLEM_14150</name>
</gene>
<feature type="transmembrane region" description="Helical" evidence="7">
    <location>
        <begin position="912"/>
        <end position="929"/>
    </location>
</feature>
<feature type="compositionally biased region" description="Polar residues" evidence="6">
    <location>
        <begin position="1130"/>
        <end position="1150"/>
    </location>
</feature>
<feature type="domain" description="Anoctamin transmembrane" evidence="8">
    <location>
        <begin position="509"/>
        <end position="945"/>
    </location>
</feature>
<dbReference type="PANTHER" id="PTHR12308">
    <property type="entry name" value="ANOCTAMIN"/>
    <property type="match status" value="1"/>
</dbReference>
<feature type="repeat" description="ANK" evidence="5">
    <location>
        <begin position="92"/>
        <end position="124"/>
    </location>
</feature>
<dbReference type="PROSITE" id="PS50088">
    <property type="entry name" value="ANK_REPEAT"/>
    <property type="match status" value="2"/>
</dbReference>
<proteinExistence type="predicted"/>
<dbReference type="PANTHER" id="PTHR12308:SF73">
    <property type="entry name" value="ANOCTAMIN"/>
    <property type="match status" value="1"/>
</dbReference>
<dbReference type="InterPro" id="IPR002110">
    <property type="entry name" value="Ankyrin_rpt"/>
</dbReference>
<feature type="transmembrane region" description="Helical" evidence="7">
    <location>
        <begin position="745"/>
        <end position="766"/>
    </location>
</feature>
<dbReference type="GO" id="GO:0016020">
    <property type="term" value="C:membrane"/>
    <property type="evidence" value="ECO:0007669"/>
    <property type="project" value="UniProtKB-SubCell"/>
</dbReference>
<dbReference type="InParanoid" id="A0A078ARJ0"/>